<dbReference type="InterPro" id="IPR000626">
    <property type="entry name" value="Ubiquitin-like_dom"/>
</dbReference>
<dbReference type="CDD" id="cd17039">
    <property type="entry name" value="Ubl_ubiquitin_like"/>
    <property type="match status" value="1"/>
</dbReference>
<keyword evidence="3" id="KW-1185">Reference proteome</keyword>
<organism evidence="2 3">
    <name type="scientific">Ramazzottius varieornatus</name>
    <name type="common">Water bear</name>
    <name type="synonym">Tardigrade</name>
    <dbReference type="NCBI Taxonomy" id="947166"/>
    <lineage>
        <taxon>Eukaryota</taxon>
        <taxon>Metazoa</taxon>
        <taxon>Ecdysozoa</taxon>
        <taxon>Tardigrada</taxon>
        <taxon>Eutardigrada</taxon>
        <taxon>Parachela</taxon>
        <taxon>Hypsibioidea</taxon>
        <taxon>Ramazzottiidae</taxon>
        <taxon>Ramazzottius</taxon>
    </lineage>
</organism>
<proteinExistence type="predicted"/>
<accession>A0A1D1W6K3</accession>
<dbReference type="Proteomes" id="UP000186922">
    <property type="component" value="Unassembled WGS sequence"/>
</dbReference>
<name>A0A1D1W6K3_RAMVA</name>
<protein>
    <recommendedName>
        <fullName evidence="1">Ubiquitin-like domain-containing protein</fullName>
    </recommendedName>
</protein>
<dbReference type="AlphaFoldDB" id="A0A1D1W6K3"/>
<dbReference type="Pfam" id="PF00240">
    <property type="entry name" value="ubiquitin"/>
    <property type="match status" value="1"/>
</dbReference>
<reference evidence="2 3" key="1">
    <citation type="journal article" date="2016" name="Nat. Commun.">
        <title>Extremotolerant tardigrade genome and improved radiotolerance of human cultured cells by tardigrade-unique protein.</title>
        <authorList>
            <person name="Hashimoto T."/>
            <person name="Horikawa D.D."/>
            <person name="Saito Y."/>
            <person name="Kuwahara H."/>
            <person name="Kozuka-Hata H."/>
            <person name="Shin-I T."/>
            <person name="Minakuchi Y."/>
            <person name="Ohishi K."/>
            <person name="Motoyama A."/>
            <person name="Aizu T."/>
            <person name="Enomoto A."/>
            <person name="Kondo K."/>
            <person name="Tanaka S."/>
            <person name="Hara Y."/>
            <person name="Koshikawa S."/>
            <person name="Sagara H."/>
            <person name="Miura T."/>
            <person name="Yokobori S."/>
            <person name="Miyagawa K."/>
            <person name="Suzuki Y."/>
            <person name="Kubo T."/>
            <person name="Oyama M."/>
            <person name="Kohara Y."/>
            <person name="Fujiyama A."/>
            <person name="Arakawa K."/>
            <person name="Katayama T."/>
            <person name="Toyoda A."/>
            <person name="Kunieda T."/>
        </authorList>
    </citation>
    <scope>NUCLEOTIDE SEQUENCE [LARGE SCALE GENOMIC DNA]</scope>
    <source>
        <strain evidence="2 3">YOKOZUNA-1</strain>
    </source>
</reference>
<dbReference type="PROSITE" id="PS50053">
    <property type="entry name" value="UBIQUITIN_2"/>
    <property type="match status" value="1"/>
</dbReference>
<dbReference type="EMBL" id="BDGG01000019">
    <property type="protein sequence ID" value="GAV08946.1"/>
    <property type="molecule type" value="Genomic_DNA"/>
</dbReference>
<feature type="domain" description="Ubiquitin-like" evidence="1">
    <location>
        <begin position="98"/>
        <end position="170"/>
    </location>
</feature>
<dbReference type="Gene3D" id="3.10.20.90">
    <property type="entry name" value="Phosphatidylinositol 3-kinase Catalytic Subunit, Chain A, domain 1"/>
    <property type="match status" value="1"/>
</dbReference>
<dbReference type="InterPro" id="IPR029071">
    <property type="entry name" value="Ubiquitin-like_domsf"/>
</dbReference>
<evidence type="ECO:0000259" key="1">
    <source>
        <dbReference type="PROSITE" id="PS50053"/>
    </source>
</evidence>
<dbReference type="SUPFAM" id="SSF54236">
    <property type="entry name" value="Ubiquitin-like"/>
    <property type="match status" value="1"/>
</dbReference>
<evidence type="ECO:0000313" key="2">
    <source>
        <dbReference type="EMBL" id="GAV08946.1"/>
    </source>
</evidence>
<evidence type="ECO:0000313" key="3">
    <source>
        <dbReference type="Proteomes" id="UP000186922"/>
    </source>
</evidence>
<sequence length="210" mass="23903">MELTVYRYTGYRSGTMGTAITKLAVRPDMTVAEIRSAIITQLEIPAADRVTVTISFLGRWTSEHECPSFCSLKPLLEYQKTAEETGLKEDSVLAIIQPYITVRTLNGREFTLTNLASTTFASLGAELQQKCNFPIEQQVLVYKKAVVKRERYYLTLSDYGFVEDDILYVVKNLWKVTVSHPLGNWALKVDVTPKTTVKKIKELLLWLTFH</sequence>
<gene>
    <name evidence="2" type="primary">RvY_18564-1</name>
    <name evidence="2" type="synonym">RvY_18564.1</name>
    <name evidence="2" type="ORF">RvY_18564</name>
</gene>
<comment type="caution">
    <text evidence="2">The sequence shown here is derived from an EMBL/GenBank/DDBJ whole genome shotgun (WGS) entry which is preliminary data.</text>
</comment>